<dbReference type="Proteomes" id="UP000266691">
    <property type="component" value="Unassembled WGS sequence"/>
</dbReference>
<keyword evidence="5" id="KW-1185">Reference proteome</keyword>
<reference evidence="2 4" key="1">
    <citation type="submission" date="2018-08" db="EMBL/GenBank/DDBJ databases">
        <title>Proposal of Muricauda 72 sp.nov. and Muricauda NH166 sp.nov., isolated from seawater.</title>
        <authorList>
            <person name="Cheng H."/>
            <person name="Wu Y.-H."/>
            <person name="Guo L.-L."/>
            <person name="Xu X.-W."/>
        </authorList>
    </citation>
    <scope>NUCLEOTIDE SEQUENCE [LARGE SCALE GENOMIC DNA]</scope>
    <source>
        <strain evidence="2 4">72</strain>
    </source>
</reference>
<dbReference type="OrthoDB" id="667380at2"/>
<dbReference type="RefSeq" id="WP_119647497.1">
    <property type="nucleotide sequence ID" value="NZ_QXFI01000026.1"/>
</dbReference>
<organism evidence="2 4">
    <name type="scientific">Flagellimonas pelagia</name>
    <dbReference type="NCBI Taxonomy" id="2306998"/>
    <lineage>
        <taxon>Bacteria</taxon>
        <taxon>Pseudomonadati</taxon>
        <taxon>Bacteroidota</taxon>
        <taxon>Flavobacteriia</taxon>
        <taxon>Flavobacteriales</taxon>
        <taxon>Flavobacteriaceae</taxon>
        <taxon>Flagellimonas</taxon>
    </lineage>
</organism>
<comment type="caution">
    <text evidence="2">The sequence shown here is derived from an EMBL/GenBank/DDBJ whole genome shotgun (WGS) entry which is preliminary data.</text>
</comment>
<reference evidence="3 5" key="2">
    <citation type="submission" date="2019-07" db="EMBL/GenBank/DDBJ databases">
        <title>Draft genome of two Muricauda strains isolated from deep sea.</title>
        <authorList>
            <person name="Sun C."/>
        </authorList>
    </citation>
    <scope>NUCLEOTIDE SEQUENCE [LARGE SCALE GENOMIC DNA]</scope>
    <source>
        <strain evidence="3 5">72</strain>
    </source>
</reference>
<evidence type="ECO:0000313" key="5">
    <source>
        <dbReference type="Proteomes" id="UP000321621"/>
    </source>
</evidence>
<accession>A0A3A1NFJ0</accession>
<feature type="compositionally biased region" description="Basic and acidic residues" evidence="1">
    <location>
        <begin position="33"/>
        <end position="45"/>
    </location>
</feature>
<feature type="region of interest" description="Disordered" evidence="1">
    <location>
        <begin position="24"/>
        <end position="45"/>
    </location>
</feature>
<evidence type="ECO:0000313" key="3">
    <source>
        <dbReference type="EMBL" id="TXJ93781.1"/>
    </source>
</evidence>
<protein>
    <submittedName>
        <fullName evidence="2">3-oxoacyl-ACP synthase</fullName>
    </submittedName>
</protein>
<evidence type="ECO:0000313" key="2">
    <source>
        <dbReference type="EMBL" id="RIV43881.1"/>
    </source>
</evidence>
<dbReference type="AlphaFoldDB" id="A0A3A1NFJ0"/>
<name>A0A3A1NFJ0_9FLAO</name>
<proteinExistence type="predicted"/>
<gene>
    <name evidence="2" type="ORF">D2V05_10255</name>
    <name evidence="3" type="ORF">FQ017_10145</name>
</gene>
<evidence type="ECO:0000313" key="4">
    <source>
        <dbReference type="Proteomes" id="UP000266691"/>
    </source>
</evidence>
<evidence type="ECO:0000256" key="1">
    <source>
        <dbReference type="SAM" id="MobiDB-lite"/>
    </source>
</evidence>
<dbReference type="EMBL" id="VNWK01000026">
    <property type="protein sequence ID" value="TXJ93781.1"/>
    <property type="molecule type" value="Genomic_DNA"/>
</dbReference>
<sequence length="147" mass="16800">MKRELLKFCWDYVNERARRLKQSNDDLQESLDSETKNSTGDKHETGRAMVQLEQEKLAQQVQELEKTREILKKINIERKSETVGAGCLVKTSFADYFISISAGTYKYDEGMVYCISINAPIAQLLVDKKKGDSFVFNGNTHTILEVV</sequence>
<dbReference type="Proteomes" id="UP000321621">
    <property type="component" value="Unassembled WGS sequence"/>
</dbReference>
<dbReference type="EMBL" id="QXFI01000026">
    <property type="protein sequence ID" value="RIV43881.1"/>
    <property type="molecule type" value="Genomic_DNA"/>
</dbReference>